<proteinExistence type="predicted"/>
<evidence type="ECO:0000256" key="1">
    <source>
        <dbReference type="SAM" id="MobiDB-lite"/>
    </source>
</evidence>
<keyword evidence="3" id="KW-1185">Reference proteome</keyword>
<dbReference type="AlphaFoldDB" id="A0A218V9X7"/>
<feature type="region of interest" description="Disordered" evidence="1">
    <location>
        <begin position="420"/>
        <end position="449"/>
    </location>
</feature>
<name>A0A218V9X7_9PASE</name>
<accession>A0A218V9X7</accession>
<protein>
    <recommendedName>
        <fullName evidence="4">Reverse transcriptase domain-containing protein</fullName>
    </recommendedName>
</protein>
<organism evidence="2 3">
    <name type="scientific">Lonchura striata</name>
    <name type="common">white-rumped munia</name>
    <dbReference type="NCBI Taxonomy" id="40157"/>
    <lineage>
        <taxon>Eukaryota</taxon>
        <taxon>Metazoa</taxon>
        <taxon>Chordata</taxon>
        <taxon>Craniata</taxon>
        <taxon>Vertebrata</taxon>
        <taxon>Euteleostomi</taxon>
        <taxon>Archelosauria</taxon>
        <taxon>Archosauria</taxon>
        <taxon>Dinosauria</taxon>
        <taxon>Saurischia</taxon>
        <taxon>Theropoda</taxon>
        <taxon>Coelurosauria</taxon>
        <taxon>Aves</taxon>
        <taxon>Neognathae</taxon>
        <taxon>Neoaves</taxon>
        <taxon>Telluraves</taxon>
        <taxon>Australaves</taxon>
        <taxon>Passeriformes</taxon>
        <taxon>Passeroidea</taxon>
        <taxon>Estrildidae</taxon>
        <taxon>Estrildinae</taxon>
        <taxon>Lonchura</taxon>
    </lineage>
</organism>
<gene>
    <name evidence="2" type="ORF">RLOC_00012635</name>
</gene>
<dbReference type="Proteomes" id="UP000197619">
    <property type="component" value="Unassembled WGS sequence"/>
</dbReference>
<feature type="region of interest" description="Disordered" evidence="1">
    <location>
        <begin position="1"/>
        <end position="20"/>
    </location>
</feature>
<dbReference type="EMBL" id="MUZQ01000025">
    <property type="protein sequence ID" value="OWK62560.1"/>
    <property type="molecule type" value="Genomic_DNA"/>
</dbReference>
<comment type="caution">
    <text evidence="2">The sequence shown here is derived from an EMBL/GenBank/DDBJ whole genome shotgun (WGS) entry which is preliminary data.</text>
</comment>
<dbReference type="PANTHER" id="PTHR33332">
    <property type="entry name" value="REVERSE TRANSCRIPTASE DOMAIN-CONTAINING PROTEIN"/>
    <property type="match status" value="1"/>
</dbReference>
<reference evidence="2 3" key="1">
    <citation type="submission" date="2017-05" db="EMBL/GenBank/DDBJ databases">
        <title>Genome of assembly of the Bengalese finch, Lonchura striata domestica.</title>
        <authorList>
            <person name="Colquitt B.M."/>
            <person name="Brainard M.S."/>
        </authorList>
    </citation>
    <scope>NUCLEOTIDE SEQUENCE [LARGE SCALE GENOMIC DNA]</scope>
    <source>
        <strain evidence="2">White83orange57</strain>
    </source>
</reference>
<evidence type="ECO:0000313" key="3">
    <source>
        <dbReference type="Proteomes" id="UP000197619"/>
    </source>
</evidence>
<evidence type="ECO:0008006" key="4">
    <source>
        <dbReference type="Google" id="ProtNLM"/>
    </source>
</evidence>
<feature type="compositionally biased region" description="Basic and acidic residues" evidence="1">
    <location>
        <begin position="1"/>
        <end position="11"/>
    </location>
</feature>
<evidence type="ECO:0000313" key="2">
    <source>
        <dbReference type="EMBL" id="OWK62560.1"/>
    </source>
</evidence>
<sequence length="594" mass="64943">MSETKPSHEEGDVSMAREQNGPPIIQEEAVREMLSPLDVHKSMEPAGMHPRVMRELADELTKLLSIIYQQSWLTGEVPEDWKLASGSVLGPVLFHVFIDDMDEGNECFISKFADDTKLEHVSICWKAGDSVAGQCPAERDLGVLVDIQLSMNQQYALVAKKTNGILACARNGVASRTREVTLSLYSALRRATRLVRVLEHKPCEEQLRELGEFSLEKSRLRGVLIILYNSLKGSWSQEFIMNGTESSMVQNTGVLESIQKRAKKVVKGLETTERRLQNSNEMGFFSQDKHPHLPELLLTGLVLQTLPQIHCPSLGSLQLLSVFPAVRARAGHSTRGVASPVPSTGGQSLPWSCCHTIADPGQDAIGLLGHLGCIGFVWPGFGSSGVTKVASQAGATKERSRIEIRTLYKKQHLVCTHSPESHLCSGLHPKQRSQEGEEEDSAPLHFSDETPAGVLHPGLECPAKEGQGTVRVRPEEAMKLIRGMKDYPCEDMLRKLGLCSLEKRMLYGDLIATFQYPKGPTGKPGSSSETVMIGQGVKDARPSTTTLDLAILPVVNTVKSAPLQAMTSQSLQENAMGDSLKGFAKVQAPLLIAF</sequence>